<protein>
    <submittedName>
        <fullName evidence="2">Lipocalin-1-like isoform X1</fullName>
    </submittedName>
</protein>
<evidence type="ECO:0000313" key="1">
    <source>
        <dbReference type="Proteomes" id="UP000694906"/>
    </source>
</evidence>
<reference evidence="2" key="1">
    <citation type="submission" date="2025-08" db="UniProtKB">
        <authorList>
            <consortium name="RefSeq"/>
        </authorList>
    </citation>
    <scope>IDENTIFICATION</scope>
</reference>
<dbReference type="GeneID" id="110350146"/>
<dbReference type="InterPro" id="IPR012674">
    <property type="entry name" value="Calycin"/>
</dbReference>
<proteinExistence type="predicted"/>
<dbReference type="SUPFAM" id="SSF50814">
    <property type="entry name" value="Lipocalins"/>
    <property type="match status" value="1"/>
</dbReference>
<dbReference type="AlphaFoldDB" id="A0AAX6T917"/>
<gene>
    <name evidence="2" type="primary">LOC110350146</name>
</gene>
<dbReference type="RefSeq" id="XP_021117453.1">
    <property type="nucleotide sequence ID" value="XM_021261794.1"/>
</dbReference>
<name>A0AAX6T917_HETGA</name>
<organism evidence="1 2">
    <name type="scientific">Heterocephalus glaber</name>
    <name type="common">Naked mole rat</name>
    <dbReference type="NCBI Taxonomy" id="10181"/>
    <lineage>
        <taxon>Eukaryota</taxon>
        <taxon>Metazoa</taxon>
        <taxon>Chordata</taxon>
        <taxon>Craniata</taxon>
        <taxon>Vertebrata</taxon>
        <taxon>Euteleostomi</taxon>
        <taxon>Mammalia</taxon>
        <taxon>Eutheria</taxon>
        <taxon>Euarchontoglires</taxon>
        <taxon>Glires</taxon>
        <taxon>Rodentia</taxon>
        <taxon>Hystricomorpha</taxon>
        <taxon>Bathyergidae</taxon>
        <taxon>Heterocephalus</taxon>
    </lineage>
</organism>
<dbReference type="Gene3D" id="2.40.128.20">
    <property type="match status" value="1"/>
</dbReference>
<accession>A0AAX6T917</accession>
<dbReference type="Proteomes" id="UP000694906">
    <property type="component" value="Unplaced"/>
</dbReference>
<evidence type="ECO:0000313" key="2">
    <source>
        <dbReference type="RefSeq" id="XP_021117453.1"/>
    </source>
</evidence>
<keyword evidence="1" id="KW-1185">Reference proteome</keyword>
<sequence length="236" mass="26310">MESKPSRATSPADFRRLCAGSRGSVPAFRVAQHRTKLSNSRESRRSVDMGTVRLVLLTSGLSLFSVVQADMLPLTPASSEELLGTWYIIRWAGDMPIPGRKKTSPLPPFTFIRNRISKLEFRMNIKKSTGCFLFKLPLDEFDAIGVFHAWSGHFIIIQFLLGKDHAIAYYQGRMDNTIYKMMMLVGEFPALLWLWELIKGSEAPGMDRLHCLLAQSPPAPTQGAVPGITGLSLHSC</sequence>